<dbReference type="EMBL" id="OX465080">
    <property type="protein sequence ID" value="CAI9282257.1"/>
    <property type="molecule type" value="Genomic_DNA"/>
</dbReference>
<reference evidence="2" key="1">
    <citation type="submission" date="2023-04" db="EMBL/GenBank/DDBJ databases">
        <authorList>
            <person name="Vijverberg K."/>
            <person name="Xiong W."/>
            <person name="Schranz E."/>
        </authorList>
    </citation>
    <scope>NUCLEOTIDE SEQUENCE</scope>
</reference>
<evidence type="ECO:0000313" key="2">
    <source>
        <dbReference type="EMBL" id="CAI9282257.1"/>
    </source>
</evidence>
<keyword evidence="3" id="KW-1185">Reference proteome</keyword>
<evidence type="ECO:0000256" key="1">
    <source>
        <dbReference type="SAM" id="MobiDB-lite"/>
    </source>
</evidence>
<gene>
    <name evidence="2" type="ORF">LSALG_LOCUS21904</name>
</gene>
<name>A0AA35YYJ9_LACSI</name>
<feature type="compositionally biased region" description="Polar residues" evidence="1">
    <location>
        <begin position="79"/>
        <end position="98"/>
    </location>
</feature>
<organism evidence="2 3">
    <name type="scientific">Lactuca saligna</name>
    <name type="common">Willowleaf lettuce</name>
    <dbReference type="NCBI Taxonomy" id="75948"/>
    <lineage>
        <taxon>Eukaryota</taxon>
        <taxon>Viridiplantae</taxon>
        <taxon>Streptophyta</taxon>
        <taxon>Embryophyta</taxon>
        <taxon>Tracheophyta</taxon>
        <taxon>Spermatophyta</taxon>
        <taxon>Magnoliopsida</taxon>
        <taxon>eudicotyledons</taxon>
        <taxon>Gunneridae</taxon>
        <taxon>Pentapetalae</taxon>
        <taxon>asterids</taxon>
        <taxon>campanulids</taxon>
        <taxon>Asterales</taxon>
        <taxon>Asteraceae</taxon>
        <taxon>Cichorioideae</taxon>
        <taxon>Cichorieae</taxon>
        <taxon>Lactucinae</taxon>
        <taxon>Lactuca</taxon>
    </lineage>
</organism>
<sequence length="620" mass="70080">MKATGDALDGSFHVSPRKDTSVKSNFKEACTPNVNVNISNMDANINSGEQLITSLPKKTNLTPPEVLYSKSNMEEDETSNINANLSNKDTNVTMSDGNSTSTIDTTTVPPPPPPSSLPKTSTIPLTSIPDVEQTVNEEEGNDDVMVAFSDLEFHPKEDDVPDNVIMLGKQFKTLNSKLNLILHFLNDSVGKSSVSGFEVNVLIRATTRLVEDLTVFNNDYSGNLKLKNEADESLSTMFSTVESSFNYELAVISDLVLRLPTNAPCSVNVSQGREKGGISIGEGGLISVVVKTTSTVDSKDRWKDVQFEPSIEENKRLQEIELERMRQLNRIMRQRKDYPPGLNKGDPKKVWNCKLIESSTFSENEDFMVKPRQSYVIENIEFSQLYFPVSYSLIMFSQFKLVENYQYREKLKNLKIRFHAVLGKIEEELWLLVKIIKFLSVTPDVILEGVLQNFCYKVVHANKMLFELTISYFPLMNVNVNVSTALLMDDLKNTDIPDKTTYVLRYGHLKTFVDAYVVHLALTDIDLSTHFKIRLKVPKALLKEKISIKDYEDGDIVHDPLGVVFIGKGEKDNIKKFYFMSMMLKDTRIHILLVSYYTSTIVNETRMNTEQRLGRSSVGM</sequence>
<feature type="region of interest" description="Disordered" evidence="1">
    <location>
        <begin position="72"/>
        <end position="124"/>
    </location>
</feature>
<protein>
    <submittedName>
        <fullName evidence="2">Uncharacterized protein</fullName>
    </submittedName>
</protein>
<accession>A0AA35YYJ9</accession>
<dbReference type="Proteomes" id="UP001177003">
    <property type="component" value="Chromosome 4"/>
</dbReference>
<evidence type="ECO:0000313" key="3">
    <source>
        <dbReference type="Proteomes" id="UP001177003"/>
    </source>
</evidence>
<proteinExistence type="predicted"/>
<dbReference type="AlphaFoldDB" id="A0AA35YYJ9"/>